<dbReference type="GO" id="GO:0010181">
    <property type="term" value="F:FMN binding"/>
    <property type="evidence" value="ECO:0007669"/>
    <property type="project" value="InterPro"/>
</dbReference>
<reference evidence="4 5" key="1">
    <citation type="submission" date="2019-06" db="EMBL/GenBank/DDBJ databases">
        <title>Whole genome shotgun sequence of Halomonas halmophila NBRC 15537.</title>
        <authorList>
            <person name="Hosoyama A."/>
            <person name="Uohara A."/>
            <person name="Ohji S."/>
            <person name="Ichikawa N."/>
        </authorList>
    </citation>
    <scope>NUCLEOTIDE SEQUENCE [LARGE SCALE GENOMIC DNA]</scope>
    <source>
        <strain evidence="4 5">NBRC 15537</strain>
    </source>
</reference>
<organism evidence="4 5">
    <name type="scientific">Halomonas halmophila</name>
    <dbReference type="NCBI Taxonomy" id="252"/>
    <lineage>
        <taxon>Bacteria</taxon>
        <taxon>Pseudomonadati</taxon>
        <taxon>Pseudomonadota</taxon>
        <taxon>Gammaproteobacteria</taxon>
        <taxon>Oceanospirillales</taxon>
        <taxon>Halomonadaceae</taxon>
        <taxon>Halomonas</taxon>
    </lineage>
</organism>
<dbReference type="InterPro" id="IPR020852">
    <property type="entry name" value="RNR_Ib_NrdI_bac"/>
</dbReference>
<comment type="similarity">
    <text evidence="2 3">Belongs to the NrdI family.</text>
</comment>
<evidence type="ECO:0000256" key="2">
    <source>
        <dbReference type="ARBA" id="ARBA00009942"/>
    </source>
</evidence>
<comment type="caution">
    <text evidence="4">The sequence shown here is derived from an EMBL/GenBank/DDBJ whole genome shotgun (WGS) entry which is preliminary data.</text>
</comment>
<keyword evidence="5" id="KW-1185">Reference proteome</keyword>
<dbReference type="PIRSF" id="PIRSF005087">
    <property type="entry name" value="NrdI"/>
    <property type="match status" value="1"/>
</dbReference>
<dbReference type="InterPro" id="IPR029039">
    <property type="entry name" value="Flavoprotein-like_sf"/>
</dbReference>
<evidence type="ECO:0000313" key="4">
    <source>
        <dbReference type="EMBL" id="GED22695.1"/>
    </source>
</evidence>
<dbReference type="SUPFAM" id="SSF52218">
    <property type="entry name" value="Flavoproteins"/>
    <property type="match status" value="1"/>
</dbReference>
<evidence type="ECO:0000256" key="3">
    <source>
        <dbReference type="HAMAP-Rule" id="MF_00128"/>
    </source>
</evidence>
<dbReference type="Pfam" id="PF07972">
    <property type="entry name" value="Flavodoxin_NdrI"/>
    <property type="match status" value="1"/>
</dbReference>
<dbReference type="Proteomes" id="UP000319812">
    <property type="component" value="Unassembled WGS sequence"/>
</dbReference>
<sequence>MSVSELVYFSTKSGNTHRFVEKLGLPAQRIPLSRDEQALQVDNPYVLVVPTYGDGDPRTAVPAPVIRFLNDAHNRALIRGVVAGGNTNFGSAFCLAGRVIAHKCQVPLLHRFELMGTPEDVAKVQERLATEIDDAG</sequence>
<dbReference type="HAMAP" id="MF_00128">
    <property type="entry name" value="NrdI"/>
    <property type="match status" value="1"/>
</dbReference>
<dbReference type="RefSeq" id="WP_218023789.1">
    <property type="nucleotide sequence ID" value="NZ_BJOC01000021.1"/>
</dbReference>
<dbReference type="Gene3D" id="3.40.50.360">
    <property type="match status" value="1"/>
</dbReference>
<dbReference type="EMBL" id="BJOC01000021">
    <property type="protein sequence ID" value="GED22695.1"/>
    <property type="molecule type" value="Genomic_DNA"/>
</dbReference>
<dbReference type="PANTHER" id="PTHR37297">
    <property type="entry name" value="PROTEIN NRDI"/>
    <property type="match status" value="1"/>
</dbReference>
<dbReference type="AlphaFoldDB" id="A0A4Y4F212"/>
<dbReference type="InterPro" id="IPR004465">
    <property type="entry name" value="RNR_NrdI"/>
</dbReference>
<protein>
    <recommendedName>
        <fullName evidence="3">Protein NrdI</fullName>
    </recommendedName>
</protein>
<evidence type="ECO:0000313" key="5">
    <source>
        <dbReference type="Proteomes" id="UP000319812"/>
    </source>
</evidence>
<evidence type="ECO:0000256" key="1">
    <source>
        <dbReference type="ARBA" id="ARBA00003999"/>
    </source>
</evidence>
<accession>A0A4Y4F212</accession>
<comment type="function">
    <text evidence="1 3">Probably involved in ribonucleotide reductase function.</text>
</comment>
<name>A0A4Y4F212_9GAMM</name>
<proteinExistence type="inferred from homology"/>
<gene>
    <name evidence="3 4" type="primary">nrdI</name>
    <name evidence="4" type="ORF">HHA01_16720</name>
</gene>
<dbReference type="NCBIfam" id="TIGR00333">
    <property type="entry name" value="nrdI"/>
    <property type="match status" value="1"/>
</dbReference>
<dbReference type="PANTHER" id="PTHR37297:SF1">
    <property type="entry name" value="PROTEIN NRDI"/>
    <property type="match status" value="1"/>
</dbReference>